<keyword evidence="3" id="KW-1185">Reference proteome</keyword>
<evidence type="ECO:0000313" key="2">
    <source>
        <dbReference type="EMBL" id="MDB9488419.1"/>
    </source>
</evidence>
<evidence type="ECO:0000259" key="1">
    <source>
        <dbReference type="Pfam" id="PF18135"/>
    </source>
</evidence>
<gene>
    <name evidence="2" type="ORF">PN492_18020</name>
</gene>
<dbReference type="Proteomes" id="UP001212123">
    <property type="component" value="Unassembled WGS sequence"/>
</dbReference>
<keyword evidence="2" id="KW-0067">ATP-binding</keyword>
<comment type="caution">
    <text evidence="2">The sequence shown here is derived from an EMBL/GenBank/DDBJ whole genome shotgun (WGS) entry which is preliminary data.</text>
</comment>
<sequence>MFSRGVATQRDEWVYDLSEESLVNKMKFFVEIYQSQFDKQPEAELSQQIKWDEDLKSYFKRKIQKQFDKNSIKPSLYRPFYKEQLYFDRHFNGRTYQWFDILNEKDAENKYIAFSGIGASKPFQSLITNQITCLDFLEKTQCLPLYRYDKEGKRIDNITDWGLKQIQTHYQDETITKIDIFHYTYAVLHNPAYRTKYELNLKREFPRLPYYENFPKWVKWGKQLMEIHINYETVTPYNLTRVDIPLKDNQKTPKPKLKADKTKDSIILDDVTTLSNIPKIAWEYMLGNRSALEWILDQYKEKKPKDPTIAEKFNTYRFADYKEQVIDLLMRVCTVSVETMKITREMSESG</sequence>
<evidence type="ECO:0000313" key="3">
    <source>
        <dbReference type="Proteomes" id="UP001212123"/>
    </source>
</evidence>
<dbReference type="InterPro" id="IPR041635">
    <property type="entry name" value="Type_ISP_LLaBIII_C"/>
</dbReference>
<protein>
    <submittedName>
        <fullName evidence="2">Helicase</fullName>
    </submittedName>
</protein>
<accession>A0ABT5AAD2</accession>
<keyword evidence="2" id="KW-0378">Hydrolase</keyword>
<keyword evidence="2" id="KW-0347">Helicase</keyword>
<reference evidence="2 3" key="1">
    <citation type="submission" date="2023-01" db="EMBL/GenBank/DDBJ databases">
        <title>Genomes from the Australian National Cyanobacteria Reference Collection.</title>
        <authorList>
            <person name="Willis A."/>
            <person name="Lee E.M.F."/>
        </authorList>
    </citation>
    <scope>NUCLEOTIDE SEQUENCE [LARGE SCALE GENOMIC DNA]</scope>
    <source>
        <strain evidence="2 3">CS-537/01</strain>
    </source>
</reference>
<organism evidence="2 3">
    <name type="scientific">Dolichospermum circinale CS-537/01</name>
    <dbReference type="NCBI Taxonomy" id="3021739"/>
    <lineage>
        <taxon>Bacteria</taxon>
        <taxon>Bacillati</taxon>
        <taxon>Cyanobacteriota</taxon>
        <taxon>Cyanophyceae</taxon>
        <taxon>Nostocales</taxon>
        <taxon>Aphanizomenonaceae</taxon>
        <taxon>Dolichospermum</taxon>
        <taxon>Dolichospermum circinale</taxon>
    </lineage>
</organism>
<feature type="domain" description="Type ISP restriction-modification enzyme LLaBIII C-terminal specificity" evidence="1">
    <location>
        <begin position="2"/>
        <end position="328"/>
    </location>
</feature>
<dbReference type="EMBL" id="JAQMTU010000117">
    <property type="protein sequence ID" value="MDB9488419.1"/>
    <property type="molecule type" value="Genomic_DNA"/>
</dbReference>
<dbReference type="Pfam" id="PF18135">
    <property type="entry name" value="Type_ISP_C"/>
    <property type="match status" value="1"/>
</dbReference>
<dbReference type="RefSeq" id="WP_271806106.1">
    <property type="nucleotide sequence ID" value="NZ_JAQMTU010000117.1"/>
</dbReference>
<proteinExistence type="predicted"/>
<name>A0ABT5AAD2_9CYAN</name>
<dbReference type="GO" id="GO:0004386">
    <property type="term" value="F:helicase activity"/>
    <property type="evidence" value="ECO:0007669"/>
    <property type="project" value="UniProtKB-KW"/>
</dbReference>
<keyword evidence="2" id="KW-0547">Nucleotide-binding</keyword>